<keyword evidence="3" id="KW-1185">Reference proteome</keyword>
<dbReference type="AlphaFoldDB" id="A0A1V6TD89"/>
<evidence type="ECO:0000256" key="1">
    <source>
        <dbReference type="SAM" id="Phobius"/>
    </source>
</evidence>
<sequence>MSSTDSWVLQNCSLIQTRDYRRALIRLFLGYHTGGIPIFSYGGDLELIGLSRDAVLMVQEAFLKTGLALLAMMVSRQIDDRSKNIVNMAITLCGITGLNVWACLKSSL</sequence>
<keyword evidence="1" id="KW-0812">Transmembrane</keyword>
<comment type="caution">
    <text evidence="2">The sequence shown here is derived from an EMBL/GenBank/DDBJ whole genome shotgun (WGS) entry which is preliminary data.</text>
</comment>
<dbReference type="OrthoDB" id="3340520at2759"/>
<accession>A0A1V6TD89</accession>
<gene>
    <name evidence="2" type="ORF">PENSTE_c008G03535</name>
</gene>
<organism evidence="2 3">
    <name type="scientific">Penicillium steckii</name>
    <dbReference type="NCBI Taxonomy" id="303698"/>
    <lineage>
        <taxon>Eukaryota</taxon>
        <taxon>Fungi</taxon>
        <taxon>Dikarya</taxon>
        <taxon>Ascomycota</taxon>
        <taxon>Pezizomycotina</taxon>
        <taxon>Eurotiomycetes</taxon>
        <taxon>Eurotiomycetidae</taxon>
        <taxon>Eurotiales</taxon>
        <taxon>Aspergillaceae</taxon>
        <taxon>Penicillium</taxon>
    </lineage>
</organism>
<reference evidence="3" key="1">
    <citation type="journal article" date="2017" name="Nat. Microbiol.">
        <title>Global analysis of biosynthetic gene clusters reveals vast potential of secondary metabolite production in Penicillium species.</title>
        <authorList>
            <person name="Nielsen J.C."/>
            <person name="Grijseels S."/>
            <person name="Prigent S."/>
            <person name="Ji B."/>
            <person name="Dainat J."/>
            <person name="Nielsen K.F."/>
            <person name="Frisvad J.C."/>
            <person name="Workman M."/>
            <person name="Nielsen J."/>
        </authorList>
    </citation>
    <scope>NUCLEOTIDE SEQUENCE [LARGE SCALE GENOMIC DNA]</scope>
    <source>
        <strain evidence="3">IBT 24891</strain>
    </source>
</reference>
<keyword evidence="1" id="KW-1133">Transmembrane helix</keyword>
<proteinExistence type="predicted"/>
<evidence type="ECO:0000313" key="2">
    <source>
        <dbReference type="EMBL" id="OQE23910.1"/>
    </source>
</evidence>
<feature type="transmembrane region" description="Helical" evidence="1">
    <location>
        <begin position="85"/>
        <end position="102"/>
    </location>
</feature>
<keyword evidence="1" id="KW-0472">Membrane</keyword>
<evidence type="ECO:0000313" key="3">
    <source>
        <dbReference type="Proteomes" id="UP000191285"/>
    </source>
</evidence>
<feature type="transmembrane region" description="Helical" evidence="1">
    <location>
        <begin position="23"/>
        <end position="42"/>
    </location>
</feature>
<feature type="transmembrane region" description="Helical" evidence="1">
    <location>
        <begin position="54"/>
        <end position="73"/>
    </location>
</feature>
<protein>
    <submittedName>
        <fullName evidence="2">Uncharacterized protein</fullName>
    </submittedName>
</protein>
<name>A0A1V6TD89_9EURO</name>
<dbReference type="Proteomes" id="UP000191285">
    <property type="component" value="Unassembled WGS sequence"/>
</dbReference>
<dbReference type="EMBL" id="MLKD01000008">
    <property type="protein sequence ID" value="OQE23910.1"/>
    <property type="molecule type" value="Genomic_DNA"/>
</dbReference>